<keyword evidence="3" id="KW-0862">Zinc</keyword>
<evidence type="ECO:0000313" key="8">
    <source>
        <dbReference type="Proteomes" id="UP001177003"/>
    </source>
</evidence>
<protein>
    <recommendedName>
        <fullName evidence="6">SWIM-type domain-containing protein</fullName>
    </recommendedName>
</protein>
<feature type="domain" description="SWIM-type" evidence="6">
    <location>
        <begin position="499"/>
        <end position="540"/>
    </location>
</feature>
<organism evidence="7 8">
    <name type="scientific">Lactuca saligna</name>
    <name type="common">Willowleaf lettuce</name>
    <dbReference type="NCBI Taxonomy" id="75948"/>
    <lineage>
        <taxon>Eukaryota</taxon>
        <taxon>Viridiplantae</taxon>
        <taxon>Streptophyta</taxon>
        <taxon>Embryophyta</taxon>
        <taxon>Tracheophyta</taxon>
        <taxon>Spermatophyta</taxon>
        <taxon>Magnoliopsida</taxon>
        <taxon>eudicotyledons</taxon>
        <taxon>Gunneridae</taxon>
        <taxon>Pentapetalae</taxon>
        <taxon>asterids</taxon>
        <taxon>campanulids</taxon>
        <taxon>Asterales</taxon>
        <taxon>Asteraceae</taxon>
        <taxon>Cichorioideae</taxon>
        <taxon>Cichorieae</taxon>
        <taxon>Lactucinae</taxon>
        <taxon>Lactuca</taxon>
    </lineage>
</organism>
<evidence type="ECO:0000256" key="1">
    <source>
        <dbReference type="ARBA" id="ARBA00022723"/>
    </source>
</evidence>
<feature type="region of interest" description="Disordered" evidence="5">
    <location>
        <begin position="630"/>
        <end position="659"/>
    </location>
</feature>
<proteinExistence type="predicted"/>
<evidence type="ECO:0000256" key="4">
    <source>
        <dbReference type="PROSITE-ProRule" id="PRU00325"/>
    </source>
</evidence>
<dbReference type="Pfam" id="PF03108">
    <property type="entry name" value="DBD_Tnp_Mut"/>
    <property type="match status" value="1"/>
</dbReference>
<name>A0AA35VA67_LACSI</name>
<gene>
    <name evidence="7" type="ORF">LSALG_LOCUS5708</name>
</gene>
<evidence type="ECO:0000313" key="7">
    <source>
        <dbReference type="EMBL" id="CAI9265088.1"/>
    </source>
</evidence>
<dbReference type="Pfam" id="PF04434">
    <property type="entry name" value="SWIM"/>
    <property type="match status" value="1"/>
</dbReference>
<dbReference type="AlphaFoldDB" id="A0AA35VA67"/>
<evidence type="ECO:0000256" key="5">
    <source>
        <dbReference type="SAM" id="MobiDB-lite"/>
    </source>
</evidence>
<feature type="compositionally biased region" description="Basic residues" evidence="5">
    <location>
        <begin position="584"/>
        <end position="599"/>
    </location>
</feature>
<accession>A0AA35VA67</accession>
<keyword evidence="2 4" id="KW-0863">Zinc-finger</keyword>
<evidence type="ECO:0000256" key="2">
    <source>
        <dbReference type="ARBA" id="ARBA00022771"/>
    </source>
</evidence>
<dbReference type="GO" id="GO:0008270">
    <property type="term" value="F:zinc ion binding"/>
    <property type="evidence" value="ECO:0007669"/>
    <property type="project" value="UniProtKB-KW"/>
</dbReference>
<dbReference type="Proteomes" id="UP001177003">
    <property type="component" value="Chromosome 0"/>
</dbReference>
<keyword evidence="8" id="KW-1185">Reference proteome</keyword>
<keyword evidence="1" id="KW-0479">Metal-binding</keyword>
<evidence type="ECO:0000256" key="3">
    <source>
        <dbReference type="ARBA" id="ARBA00022833"/>
    </source>
</evidence>
<dbReference type="SMART" id="SM00575">
    <property type="entry name" value="ZnF_PMZ"/>
    <property type="match status" value="1"/>
</dbReference>
<reference evidence="7" key="1">
    <citation type="submission" date="2023-04" db="EMBL/GenBank/DDBJ databases">
        <authorList>
            <person name="Vijverberg K."/>
            <person name="Xiong W."/>
            <person name="Schranz E."/>
        </authorList>
    </citation>
    <scope>NUCLEOTIDE SEQUENCE</scope>
</reference>
<feature type="region of interest" description="Disordered" evidence="5">
    <location>
        <begin position="583"/>
        <end position="615"/>
    </location>
</feature>
<dbReference type="InterPro" id="IPR006564">
    <property type="entry name" value="Znf_PMZ"/>
</dbReference>
<dbReference type="InterPro" id="IPR007527">
    <property type="entry name" value="Znf_SWIM"/>
</dbReference>
<sequence>MRKESLCEGIRRIDSDADYWEFVETVYSLESDSLESELDVYIDHRNEPILDWADNEFLEDGKGYELDELDEEDDKDSEVSMKMEYEHEWDDEDEHTFDKTVRDPFLDKLSGHISDDDEEEANNGKLKDVVFPVHNENQEWEQMVPVLGMKFSNPLELKLCITNYAVKNGYDLWYEKSDHERLLVKCCKGKTNKQGKGCPFRLWATWMSSEKSFQIKSLNDMHNCARVFKFGSIVTYKWIAKHFMNHILQKPKMSIRKLKAKVSKKFNLIASVGQCRNARKYAFQEIEGTLKEHYAKTWSYGEEIRRTNPGSTVKMDVDVMPDGTTYFSKFYGLLEAVKERVPAAEHRQCARHICANFLKRFKGQVFRKLFWYAAAATTPAKFEQHMNEIKKLEPLAYDHLMERDPKTWSKAFFQTDRACDAYENGISESFNSVIEVARKRPLITMLEEIRIYVMERLYRQKIKGQSWDLTICPTIRLKLSKLKDLQRFWKVIPSGYQQYEVRLGYDAYVVDIGSRTCACRTWQLTGYPCVHGYACIASLNRDVQEYVSPWFTTSMYLNCYRNTINPLNGSDMWPHVDYISPLPPKRRRLPGRPSTKRKRDQIERENQGKKHSITKRGSVMKCSICRESGHNRTTCPQKPIGESSNASSKKKKSKKADKVKVVLAHEVDIDSDSEVEIEPESDVDSFDLEFEDDVQPEVEDGVEPEVQDGVQHEVQDEVQAEVEPENHPEVHDANQVEVHLAVQAEVEPEVQVQVEDANQIVVQDQVEIPAFQVVVGKRARKPSEKLQN</sequence>
<dbReference type="PROSITE" id="PS50966">
    <property type="entry name" value="ZF_SWIM"/>
    <property type="match status" value="1"/>
</dbReference>
<dbReference type="EMBL" id="OX465086">
    <property type="protein sequence ID" value="CAI9265088.1"/>
    <property type="molecule type" value="Genomic_DNA"/>
</dbReference>
<evidence type="ECO:0000259" key="6">
    <source>
        <dbReference type="PROSITE" id="PS50966"/>
    </source>
</evidence>
<dbReference type="PANTHER" id="PTHR31973">
    <property type="entry name" value="POLYPROTEIN, PUTATIVE-RELATED"/>
    <property type="match status" value="1"/>
</dbReference>
<dbReference type="InterPro" id="IPR004332">
    <property type="entry name" value="Transposase_MuDR"/>
</dbReference>
<dbReference type="PANTHER" id="PTHR31973:SF189">
    <property type="entry name" value="TRANSPOSASE, MUDR, PLANT, MULE TRANSPOSASE DOMAIN PROTEIN-RELATED"/>
    <property type="match status" value="1"/>
</dbReference>